<evidence type="ECO:0000256" key="7">
    <source>
        <dbReference type="ARBA" id="ARBA00022840"/>
    </source>
</evidence>
<reference evidence="17" key="1">
    <citation type="submission" date="2022-06" db="EMBL/GenBank/DDBJ databases">
        <title>Uncovering the hologenomic basis of an extraordinary plant invasion.</title>
        <authorList>
            <person name="Bieker V.C."/>
            <person name="Martin M.D."/>
            <person name="Gilbert T."/>
            <person name="Hodgins K."/>
            <person name="Battlay P."/>
            <person name="Petersen B."/>
            <person name="Wilson J."/>
        </authorList>
    </citation>
    <scope>NUCLEOTIDE SEQUENCE</scope>
    <source>
        <strain evidence="17">AA19_3_7</strain>
        <tissue evidence="17">Leaf</tissue>
    </source>
</reference>
<dbReference type="InterPro" id="IPR003609">
    <property type="entry name" value="Pan_app"/>
</dbReference>
<dbReference type="InterPro" id="IPR000742">
    <property type="entry name" value="EGF"/>
</dbReference>
<dbReference type="SMART" id="SM00473">
    <property type="entry name" value="PAN_AP"/>
    <property type="match status" value="1"/>
</dbReference>
<evidence type="ECO:0000256" key="8">
    <source>
        <dbReference type="ARBA" id="ARBA00023157"/>
    </source>
</evidence>
<evidence type="ECO:0000256" key="10">
    <source>
        <dbReference type="ARBA" id="ARBA00047899"/>
    </source>
</evidence>
<dbReference type="GO" id="GO:0004674">
    <property type="term" value="F:protein serine/threonine kinase activity"/>
    <property type="evidence" value="ECO:0007669"/>
    <property type="project" value="UniProtKB-KW"/>
</dbReference>
<feature type="region of interest" description="Disordered" evidence="13">
    <location>
        <begin position="672"/>
        <end position="698"/>
    </location>
</feature>
<dbReference type="PANTHER" id="PTHR32444:SF98">
    <property type="entry name" value="RECEPTOR-LIKE SERINE_THREONINE-PROTEIN KINASE"/>
    <property type="match status" value="1"/>
</dbReference>
<evidence type="ECO:0000259" key="15">
    <source>
        <dbReference type="PROSITE" id="PS50927"/>
    </source>
</evidence>
<dbReference type="PROSITE" id="PS50948">
    <property type="entry name" value="PAN"/>
    <property type="match status" value="1"/>
</dbReference>
<keyword evidence="5" id="KW-0547">Nucleotide-binding</keyword>
<dbReference type="InterPro" id="IPR001245">
    <property type="entry name" value="Ser-Thr/Tyr_kinase_cat_dom"/>
</dbReference>
<evidence type="ECO:0000256" key="11">
    <source>
        <dbReference type="ARBA" id="ARBA00048679"/>
    </source>
</evidence>
<dbReference type="EMBL" id="JAMZMK010008956">
    <property type="protein sequence ID" value="KAI7737793.1"/>
    <property type="molecule type" value="Genomic_DNA"/>
</dbReference>
<evidence type="ECO:0000256" key="4">
    <source>
        <dbReference type="ARBA" id="ARBA00022729"/>
    </source>
</evidence>
<evidence type="ECO:0000256" key="12">
    <source>
        <dbReference type="PROSITE-ProRule" id="PRU00076"/>
    </source>
</evidence>
<keyword evidence="7" id="KW-0067">ATP-binding</keyword>
<feature type="domain" description="Apple" evidence="16">
    <location>
        <begin position="392"/>
        <end position="472"/>
    </location>
</feature>
<dbReference type="InterPro" id="IPR011009">
    <property type="entry name" value="Kinase-like_dom_sf"/>
</dbReference>
<dbReference type="PANTHER" id="PTHR32444">
    <property type="entry name" value="BULB-TYPE LECTIN DOMAIN-CONTAINING PROTEIN"/>
    <property type="match status" value="1"/>
</dbReference>
<name>A0AAD5C9G3_AMBAR</name>
<dbReference type="GO" id="GO:0048544">
    <property type="term" value="P:recognition of pollen"/>
    <property type="evidence" value="ECO:0007669"/>
    <property type="project" value="InterPro"/>
</dbReference>
<evidence type="ECO:0000256" key="2">
    <source>
        <dbReference type="ARBA" id="ARBA00022527"/>
    </source>
</evidence>
<dbReference type="Gene3D" id="3.50.4.10">
    <property type="entry name" value="Hepatocyte Growth Factor"/>
    <property type="match status" value="1"/>
</dbReference>
<feature type="region of interest" description="Disordered" evidence="13">
    <location>
        <begin position="1"/>
        <end position="22"/>
    </location>
</feature>
<evidence type="ECO:0000256" key="5">
    <source>
        <dbReference type="ARBA" id="ARBA00022741"/>
    </source>
</evidence>
<dbReference type="PROSITE" id="PS50927">
    <property type="entry name" value="BULB_LECTIN"/>
    <property type="match status" value="1"/>
</dbReference>
<evidence type="ECO:0000313" key="18">
    <source>
        <dbReference type="Proteomes" id="UP001206925"/>
    </source>
</evidence>
<accession>A0AAD5C9G3</accession>
<dbReference type="InterPro" id="IPR036426">
    <property type="entry name" value="Bulb-type_lectin_dom_sf"/>
</dbReference>
<dbReference type="CDD" id="cd00028">
    <property type="entry name" value="B_lectin"/>
    <property type="match status" value="1"/>
</dbReference>
<comment type="caution">
    <text evidence="12">Lacks conserved residue(s) required for the propagation of feature annotation.</text>
</comment>
<dbReference type="CDD" id="cd00054">
    <property type="entry name" value="EGF_CA"/>
    <property type="match status" value="1"/>
</dbReference>
<dbReference type="PROSITE" id="PS50026">
    <property type="entry name" value="EGF_3"/>
    <property type="match status" value="1"/>
</dbReference>
<comment type="catalytic activity">
    <reaction evidence="11">
        <text>L-seryl-[protein] + ATP = O-phospho-L-seryl-[protein] + ADP + H(+)</text>
        <dbReference type="Rhea" id="RHEA:17989"/>
        <dbReference type="Rhea" id="RHEA-COMP:9863"/>
        <dbReference type="Rhea" id="RHEA-COMP:11604"/>
        <dbReference type="ChEBI" id="CHEBI:15378"/>
        <dbReference type="ChEBI" id="CHEBI:29999"/>
        <dbReference type="ChEBI" id="CHEBI:30616"/>
        <dbReference type="ChEBI" id="CHEBI:83421"/>
        <dbReference type="ChEBI" id="CHEBI:456216"/>
        <dbReference type="EC" id="2.7.11.1"/>
    </reaction>
</comment>
<keyword evidence="12" id="KW-0245">EGF-like domain</keyword>
<dbReference type="EC" id="2.7.11.1" evidence="1"/>
<gene>
    <name evidence="17" type="ORF">M8C21_011968</name>
</gene>
<protein>
    <recommendedName>
        <fullName evidence="1">non-specific serine/threonine protein kinase</fullName>
        <ecNumber evidence="1">2.7.11.1</ecNumber>
    </recommendedName>
</protein>
<dbReference type="InterPro" id="IPR000858">
    <property type="entry name" value="S_locus_glycoprot_dom"/>
</dbReference>
<evidence type="ECO:0000256" key="13">
    <source>
        <dbReference type="SAM" id="MobiDB-lite"/>
    </source>
</evidence>
<dbReference type="Proteomes" id="UP001206925">
    <property type="component" value="Unassembled WGS sequence"/>
</dbReference>
<keyword evidence="4" id="KW-0732">Signal</keyword>
<keyword evidence="18" id="KW-1185">Reference proteome</keyword>
<evidence type="ECO:0000256" key="1">
    <source>
        <dbReference type="ARBA" id="ARBA00012513"/>
    </source>
</evidence>
<comment type="catalytic activity">
    <reaction evidence="10">
        <text>L-threonyl-[protein] + ATP = O-phospho-L-threonyl-[protein] + ADP + H(+)</text>
        <dbReference type="Rhea" id="RHEA:46608"/>
        <dbReference type="Rhea" id="RHEA-COMP:11060"/>
        <dbReference type="Rhea" id="RHEA-COMP:11605"/>
        <dbReference type="ChEBI" id="CHEBI:15378"/>
        <dbReference type="ChEBI" id="CHEBI:30013"/>
        <dbReference type="ChEBI" id="CHEBI:30616"/>
        <dbReference type="ChEBI" id="CHEBI:61977"/>
        <dbReference type="ChEBI" id="CHEBI:456216"/>
        <dbReference type="EC" id="2.7.11.1"/>
    </reaction>
</comment>
<dbReference type="SUPFAM" id="SSF51110">
    <property type="entry name" value="alpha-D-mannose-specific plant lectins"/>
    <property type="match status" value="1"/>
</dbReference>
<evidence type="ECO:0000313" key="17">
    <source>
        <dbReference type="EMBL" id="KAI7737793.1"/>
    </source>
</evidence>
<feature type="region of interest" description="Disordered" evidence="13">
    <location>
        <begin position="492"/>
        <end position="511"/>
    </location>
</feature>
<sequence>RRNYHHQRRRFHHNRLSLSRKKPSDHYQCSVILETQPDQVETRLPVGVTVTIVLLHQLSYSDGNLKKEKGRNRALSSLTLQPPYHNHITTTSMTKHCRSPAALSSYVSLITVSPRFSHMQWSKRLTKAGRSMTTEAHHHHTMDHLRPPNSTNHYVGIWYKKISTGTVVWVANRNSPLTDTYGELTLTLQGVLILRDATKGNVVWSSANSSKTLMRNPIGHLLDTGNFIIYEEGGDHNQENPIWQSFDFVTDTLLPGMKYGRDFVTGIERHYTSWRSKEDPASGEFALSIDIRGYPQSILTQGQQITYRVGPWNGVRGKFTTNTIVSRQEWNLYLTPEIDQCDRYAICGPYASCNIEKSPVCECLKGFTPTSPDQWRVADWSQGCRHTVPLDCDPEEGFNKYSNMKLPNTQGSWYNLTMTLVECEQMCKTNCSCTAYANSNISGNGCLLWFGGLIDIRTVAEDGDTIYIRLSASELGTLKQLSQQKTVKVQVQGDDQYEKKQHQQDGSGDEDLELPLFGLSTVLKATNNFSMDNKLGEGGFGPVYKLISYINLILHSGYMAPEYAGGGIFSIKSDVYSFGVLVLEIVCGEKNKGFVHKEHCNNLIGHAWVLYNENRSLELVAKCLGESINVSQVLRSIHVALLCVQRHPEDRPTMTSVIVMLASQGPLPSPKEPGFCVGKTTQDNTQSSSSREISSTMN</sequence>
<feature type="compositionally biased region" description="Low complexity" evidence="13">
    <location>
        <begin position="687"/>
        <end position="698"/>
    </location>
</feature>
<organism evidence="17 18">
    <name type="scientific">Ambrosia artemisiifolia</name>
    <name type="common">Common ragweed</name>
    <dbReference type="NCBI Taxonomy" id="4212"/>
    <lineage>
        <taxon>Eukaryota</taxon>
        <taxon>Viridiplantae</taxon>
        <taxon>Streptophyta</taxon>
        <taxon>Embryophyta</taxon>
        <taxon>Tracheophyta</taxon>
        <taxon>Spermatophyta</taxon>
        <taxon>Magnoliopsida</taxon>
        <taxon>eudicotyledons</taxon>
        <taxon>Gunneridae</taxon>
        <taxon>Pentapetalae</taxon>
        <taxon>asterids</taxon>
        <taxon>campanulids</taxon>
        <taxon>Asterales</taxon>
        <taxon>Asteraceae</taxon>
        <taxon>Asteroideae</taxon>
        <taxon>Heliantheae alliance</taxon>
        <taxon>Heliantheae</taxon>
        <taxon>Ambrosia</taxon>
    </lineage>
</organism>
<dbReference type="Pfam" id="PF08276">
    <property type="entry name" value="PAN_2"/>
    <property type="match status" value="1"/>
</dbReference>
<dbReference type="Pfam" id="PF00954">
    <property type="entry name" value="S_locus_glycop"/>
    <property type="match status" value="1"/>
</dbReference>
<keyword evidence="9" id="KW-0325">Glycoprotein</keyword>
<feature type="domain" description="EGF-like" evidence="14">
    <location>
        <begin position="337"/>
        <end position="373"/>
    </location>
</feature>
<keyword evidence="8" id="KW-1015">Disulfide bond</keyword>
<dbReference type="PIRSF" id="PIRSF000641">
    <property type="entry name" value="SRK"/>
    <property type="match status" value="1"/>
</dbReference>
<dbReference type="Pfam" id="PF07714">
    <property type="entry name" value="PK_Tyr_Ser-Thr"/>
    <property type="match status" value="1"/>
</dbReference>
<dbReference type="CDD" id="cd01098">
    <property type="entry name" value="PAN_AP_plant"/>
    <property type="match status" value="1"/>
</dbReference>
<evidence type="ECO:0000259" key="16">
    <source>
        <dbReference type="PROSITE" id="PS50948"/>
    </source>
</evidence>
<evidence type="ECO:0000256" key="6">
    <source>
        <dbReference type="ARBA" id="ARBA00022777"/>
    </source>
</evidence>
<feature type="non-terminal residue" evidence="17">
    <location>
        <position position="698"/>
    </location>
</feature>
<proteinExistence type="predicted"/>
<dbReference type="InterPro" id="IPR024171">
    <property type="entry name" value="SRK-like_kinase"/>
</dbReference>
<evidence type="ECO:0000259" key="14">
    <source>
        <dbReference type="PROSITE" id="PS50026"/>
    </source>
</evidence>
<evidence type="ECO:0000256" key="3">
    <source>
        <dbReference type="ARBA" id="ARBA00022679"/>
    </source>
</evidence>
<dbReference type="SMART" id="SM00108">
    <property type="entry name" value="B_lectin"/>
    <property type="match status" value="1"/>
</dbReference>
<dbReference type="GO" id="GO:0005524">
    <property type="term" value="F:ATP binding"/>
    <property type="evidence" value="ECO:0007669"/>
    <property type="project" value="UniProtKB-KW"/>
</dbReference>
<keyword evidence="2" id="KW-0723">Serine/threonine-protein kinase</keyword>
<dbReference type="InterPro" id="IPR001480">
    <property type="entry name" value="Bulb-type_lectin_dom"/>
</dbReference>
<dbReference type="AlphaFoldDB" id="A0AAD5C9G3"/>
<dbReference type="Pfam" id="PF01453">
    <property type="entry name" value="B_lectin"/>
    <property type="match status" value="1"/>
</dbReference>
<dbReference type="Gene3D" id="2.90.10.10">
    <property type="entry name" value="Bulb-type lectin domain"/>
    <property type="match status" value="1"/>
</dbReference>
<feature type="domain" description="Bulb-type lectin" evidence="15">
    <location>
        <begin position="117"/>
        <end position="242"/>
    </location>
</feature>
<comment type="caution">
    <text evidence="17">The sequence shown here is derived from an EMBL/GenBank/DDBJ whole genome shotgun (WGS) entry which is preliminary data.</text>
</comment>
<dbReference type="Gene3D" id="1.10.510.10">
    <property type="entry name" value="Transferase(Phosphotransferase) domain 1"/>
    <property type="match status" value="1"/>
</dbReference>
<evidence type="ECO:0000256" key="9">
    <source>
        <dbReference type="ARBA" id="ARBA00023180"/>
    </source>
</evidence>
<keyword evidence="3" id="KW-0808">Transferase</keyword>
<dbReference type="SUPFAM" id="SSF56112">
    <property type="entry name" value="Protein kinase-like (PK-like)"/>
    <property type="match status" value="1"/>
</dbReference>
<keyword evidence="6" id="KW-0418">Kinase</keyword>